<name>W2SXU3_NECAM</name>
<reference evidence="3" key="1">
    <citation type="journal article" date="2014" name="Nat. Genet.">
        <title>Genome of the human hookworm Necator americanus.</title>
        <authorList>
            <person name="Tang Y.T."/>
            <person name="Gao X."/>
            <person name="Rosa B.A."/>
            <person name="Abubucker S."/>
            <person name="Hallsworth-Pepin K."/>
            <person name="Martin J."/>
            <person name="Tyagi R."/>
            <person name="Heizer E."/>
            <person name="Zhang X."/>
            <person name="Bhonagiri-Palsikar V."/>
            <person name="Minx P."/>
            <person name="Warren W.C."/>
            <person name="Wang Q."/>
            <person name="Zhan B."/>
            <person name="Hotez P.J."/>
            <person name="Sternberg P.W."/>
            <person name="Dougall A."/>
            <person name="Gaze S.T."/>
            <person name="Mulvenna J."/>
            <person name="Sotillo J."/>
            <person name="Ranganathan S."/>
            <person name="Rabelo E.M."/>
            <person name="Wilson R.K."/>
            <person name="Felgner P.L."/>
            <person name="Bethony J."/>
            <person name="Hawdon J.M."/>
            <person name="Gasser R.B."/>
            <person name="Loukas A."/>
            <person name="Mitreva M."/>
        </authorList>
    </citation>
    <scope>NUCLEOTIDE SEQUENCE [LARGE SCALE GENOMIC DNA]</scope>
</reference>
<keyword evidence="1" id="KW-0472">Membrane</keyword>
<organism evidence="2 3">
    <name type="scientific">Necator americanus</name>
    <name type="common">Human hookworm</name>
    <dbReference type="NCBI Taxonomy" id="51031"/>
    <lineage>
        <taxon>Eukaryota</taxon>
        <taxon>Metazoa</taxon>
        <taxon>Ecdysozoa</taxon>
        <taxon>Nematoda</taxon>
        <taxon>Chromadorea</taxon>
        <taxon>Rhabditida</taxon>
        <taxon>Rhabditina</taxon>
        <taxon>Rhabditomorpha</taxon>
        <taxon>Strongyloidea</taxon>
        <taxon>Ancylostomatidae</taxon>
        <taxon>Bunostominae</taxon>
        <taxon>Necator</taxon>
    </lineage>
</organism>
<keyword evidence="1" id="KW-1133">Transmembrane helix</keyword>
<evidence type="ECO:0000313" key="2">
    <source>
        <dbReference type="EMBL" id="ETN74455.1"/>
    </source>
</evidence>
<proteinExistence type="predicted"/>
<gene>
    <name evidence="2" type="ORF">NECAME_12975</name>
</gene>
<evidence type="ECO:0000313" key="3">
    <source>
        <dbReference type="Proteomes" id="UP000053676"/>
    </source>
</evidence>
<evidence type="ECO:0000256" key="1">
    <source>
        <dbReference type="SAM" id="Phobius"/>
    </source>
</evidence>
<feature type="transmembrane region" description="Helical" evidence="1">
    <location>
        <begin position="32"/>
        <end position="55"/>
    </location>
</feature>
<protein>
    <submittedName>
        <fullName evidence="2">Uncharacterized protein</fullName>
    </submittedName>
</protein>
<dbReference type="AlphaFoldDB" id="W2SXU3"/>
<keyword evidence="3" id="KW-1185">Reference proteome</keyword>
<dbReference type="EMBL" id="KI660360">
    <property type="protein sequence ID" value="ETN74455.1"/>
    <property type="molecule type" value="Genomic_DNA"/>
</dbReference>
<sequence length="108" mass="12429">MIRKGATTKEWSKIRKKPVDVLVRSAYQRRTAAFMILVLMLLLLYAETFLMLTCFKRKKPPNVRFYCLYRKSFSATHPNEFQISIVGKPAPPPAIHVETVIDEAMGGR</sequence>
<dbReference type="Proteomes" id="UP000053676">
    <property type="component" value="Unassembled WGS sequence"/>
</dbReference>
<accession>W2SXU3</accession>
<dbReference type="KEGG" id="nai:NECAME_12975"/>
<keyword evidence="1" id="KW-0812">Transmembrane</keyword>